<accession>A0A518HFP8</accession>
<dbReference type="KEGG" id="tpla:ElP_76420"/>
<keyword evidence="1" id="KW-1133">Transmembrane helix</keyword>
<keyword evidence="2" id="KW-0614">Plasmid</keyword>
<dbReference type="Proteomes" id="UP000317835">
    <property type="component" value="Plasmid pElP_5"/>
</dbReference>
<gene>
    <name evidence="2" type="ORF">ElP_76420</name>
</gene>
<name>A0A518HFP8_9BACT</name>
<keyword evidence="1" id="KW-0812">Transmembrane</keyword>
<organism evidence="2 3">
    <name type="scientific">Tautonia plasticadhaerens</name>
    <dbReference type="NCBI Taxonomy" id="2527974"/>
    <lineage>
        <taxon>Bacteria</taxon>
        <taxon>Pseudomonadati</taxon>
        <taxon>Planctomycetota</taxon>
        <taxon>Planctomycetia</taxon>
        <taxon>Isosphaerales</taxon>
        <taxon>Isosphaeraceae</taxon>
        <taxon>Tautonia</taxon>
    </lineage>
</organism>
<dbReference type="RefSeq" id="WP_145279937.1">
    <property type="nucleotide sequence ID" value="NZ_CP036431.1"/>
</dbReference>
<evidence type="ECO:0000313" key="2">
    <source>
        <dbReference type="EMBL" id="QDV39670.1"/>
    </source>
</evidence>
<feature type="transmembrane region" description="Helical" evidence="1">
    <location>
        <begin position="12"/>
        <end position="32"/>
    </location>
</feature>
<keyword evidence="1" id="KW-0472">Membrane</keyword>
<evidence type="ECO:0000256" key="1">
    <source>
        <dbReference type="SAM" id="Phobius"/>
    </source>
</evidence>
<reference evidence="2 3" key="1">
    <citation type="submission" date="2019-02" db="EMBL/GenBank/DDBJ databases">
        <title>Deep-cultivation of Planctomycetes and their phenomic and genomic characterization uncovers novel biology.</title>
        <authorList>
            <person name="Wiegand S."/>
            <person name="Jogler M."/>
            <person name="Boedeker C."/>
            <person name="Pinto D."/>
            <person name="Vollmers J."/>
            <person name="Rivas-Marin E."/>
            <person name="Kohn T."/>
            <person name="Peeters S.H."/>
            <person name="Heuer A."/>
            <person name="Rast P."/>
            <person name="Oberbeckmann S."/>
            <person name="Bunk B."/>
            <person name="Jeske O."/>
            <person name="Meyerdierks A."/>
            <person name="Storesund J.E."/>
            <person name="Kallscheuer N."/>
            <person name="Luecker S."/>
            <person name="Lage O.M."/>
            <person name="Pohl T."/>
            <person name="Merkel B.J."/>
            <person name="Hornburger P."/>
            <person name="Mueller R.-W."/>
            <person name="Bruemmer F."/>
            <person name="Labrenz M."/>
            <person name="Spormann A.M."/>
            <person name="Op den Camp H."/>
            <person name="Overmann J."/>
            <person name="Amann R."/>
            <person name="Jetten M.S.M."/>
            <person name="Mascher T."/>
            <person name="Medema M.H."/>
            <person name="Devos D.P."/>
            <person name="Kaster A.-K."/>
            <person name="Ovreas L."/>
            <person name="Rohde M."/>
            <person name="Galperin M.Y."/>
            <person name="Jogler C."/>
        </authorList>
    </citation>
    <scope>NUCLEOTIDE SEQUENCE [LARGE SCALE GENOMIC DNA]</scope>
    <source>
        <strain evidence="2 3">ElP</strain>
        <plasmid evidence="3">pelp_5</plasmid>
    </source>
</reference>
<proteinExistence type="predicted"/>
<evidence type="ECO:0000313" key="3">
    <source>
        <dbReference type="Proteomes" id="UP000317835"/>
    </source>
</evidence>
<dbReference type="EMBL" id="CP036431">
    <property type="protein sequence ID" value="QDV39670.1"/>
    <property type="molecule type" value="Genomic_DNA"/>
</dbReference>
<sequence length="137" mass="14479">MRRPPRVGRRPGLALIAVLAQLTLIFMVWSLANRQCASTIAVEEALGRRSRRQSGSLAALSHGVGLLETGVPPESELGAEGTPGTYRCTVEVAQGGSTATYTLTYVLMDEATGRWSVSATPYAVGTDFGLSPPAPFE</sequence>
<keyword evidence="3" id="KW-1185">Reference proteome</keyword>
<dbReference type="OrthoDB" id="9930866at2"/>
<geneLocation type="plasmid" evidence="3">
    <name>pelp_5</name>
</geneLocation>
<dbReference type="AlphaFoldDB" id="A0A518HFP8"/>
<protein>
    <submittedName>
        <fullName evidence="2">Uncharacterized protein</fullName>
    </submittedName>
</protein>